<dbReference type="AlphaFoldDB" id="A0AAN9HTW1"/>
<dbReference type="Proteomes" id="UP001372338">
    <property type="component" value="Unassembled WGS sequence"/>
</dbReference>
<keyword evidence="3" id="KW-1185">Reference proteome</keyword>
<proteinExistence type="predicted"/>
<reference evidence="2 3" key="1">
    <citation type="submission" date="2024-01" db="EMBL/GenBank/DDBJ databases">
        <title>The genomes of 5 underutilized Papilionoideae crops provide insights into root nodulation and disease resistanc.</title>
        <authorList>
            <person name="Yuan L."/>
        </authorList>
    </citation>
    <scope>NUCLEOTIDE SEQUENCE [LARGE SCALE GENOMIC DNA]</scope>
    <source>
        <strain evidence="2">ZHUSHIDOU_FW_LH</strain>
        <tissue evidence="2">Leaf</tissue>
    </source>
</reference>
<organism evidence="2 3">
    <name type="scientific">Crotalaria pallida</name>
    <name type="common">Smooth rattlebox</name>
    <name type="synonym">Crotalaria striata</name>
    <dbReference type="NCBI Taxonomy" id="3830"/>
    <lineage>
        <taxon>Eukaryota</taxon>
        <taxon>Viridiplantae</taxon>
        <taxon>Streptophyta</taxon>
        <taxon>Embryophyta</taxon>
        <taxon>Tracheophyta</taxon>
        <taxon>Spermatophyta</taxon>
        <taxon>Magnoliopsida</taxon>
        <taxon>eudicotyledons</taxon>
        <taxon>Gunneridae</taxon>
        <taxon>Pentapetalae</taxon>
        <taxon>rosids</taxon>
        <taxon>fabids</taxon>
        <taxon>Fabales</taxon>
        <taxon>Fabaceae</taxon>
        <taxon>Papilionoideae</taxon>
        <taxon>50 kb inversion clade</taxon>
        <taxon>genistoids sensu lato</taxon>
        <taxon>core genistoids</taxon>
        <taxon>Crotalarieae</taxon>
        <taxon>Crotalaria</taxon>
    </lineage>
</organism>
<dbReference type="EMBL" id="JAYWIO010000006">
    <property type="protein sequence ID" value="KAK7255962.1"/>
    <property type="molecule type" value="Genomic_DNA"/>
</dbReference>
<dbReference type="EMBL" id="JAYWIO010000006">
    <property type="protein sequence ID" value="KAK7255968.1"/>
    <property type="molecule type" value="Genomic_DNA"/>
</dbReference>
<name>A0AAN9HTW1_CROPI</name>
<comment type="caution">
    <text evidence="2">The sequence shown here is derived from an EMBL/GenBank/DDBJ whole genome shotgun (WGS) entry which is preliminary data.</text>
</comment>
<evidence type="ECO:0000313" key="2">
    <source>
        <dbReference type="EMBL" id="KAK7255968.1"/>
    </source>
</evidence>
<evidence type="ECO:0000313" key="1">
    <source>
        <dbReference type="EMBL" id="KAK7255962.1"/>
    </source>
</evidence>
<sequence>MCDISWRNYPLVAADGLRECGGGGLRECGGWSSVAAVVFATVAAGLREFASVAVGFRECGSGGLRECGGGGLREWRPMVVASFMVSWRVASAEIRDVEEEKGVSQRRRERNSVEEV</sequence>
<gene>
    <name evidence="1" type="ORF">RIF29_29391</name>
    <name evidence="2" type="ORF">RIF29_29397</name>
</gene>
<protein>
    <submittedName>
        <fullName evidence="2">Uncharacterized protein</fullName>
    </submittedName>
</protein>
<accession>A0AAN9HTW1</accession>
<evidence type="ECO:0000313" key="3">
    <source>
        <dbReference type="Proteomes" id="UP001372338"/>
    </source>
</evidence>